<dbReference type="Proteomes" id="UP000813427">
    <property type="component" value="Unassembled WGS sequence"/>
</dbReference>
<protein>
    <recommendedName>
        <fullName evidence="4">IDI-2</fullName>
    </recommendedName>
</protein>
<feature type="signal peptide" evidence="1">
    <location>
        <begin position="1"/>
        <end position="17"/>
    </location>
</feature>
<accession>A0A8K0SEC0</accession>
<organism evidence="2 3">
    <name type="scientific">Fusarium tricinctum</name>
    <dbReference type="NCBI Taxonomy" id="61284"/>
    <lineage>
        <taxon>Eukaryota</taxon>
        <taxon>Fungi</taxon>
        <taxon>Dikarya</taxon>
        <taxon>Ascomycota</taxon>
        <taxon>Pezizomycotina</taxon>
        <taxon>Sordariomycetes</taxon>
        <taxon>Hypocreomycetidae</taxon>
        <taxon>Hypocreales</taxon>
        <taxon>Nectriaceae</taxon>
        <taxon>Fusarium</taxon>
        <taxon>Fusarium tricinctum species complex</taxon>
    </lineage>
</organism>
<comment type="caution">
    <text evidence="2">The sequence shown here is derived from an EMBL/GenBank/DDBJ whole genome shotgun (WGS) entry which is preliminary data.</text>
</comment>
<reference evidence="2" key="1">
    <citation type="journal article" date="2021" name="Nat. Commun.">
        <title>Genetic determinants of endophytism in the Arabidopsis root mycobiome.</title>
        <authorList>
            <person name="Mesny F."/>
            <person name="Miyauchi S."/>
            <person name="Thiergart T."/>
            <person name="Pickel B."/>
            <person name="Atanasova L."/>
            <person name="Karlsson M."/>
            <person name="Huettel B."/>
            <person name="Barry K.W."/>
            <person name="Haridas S."/>
            <person name="Chen C."/>
            <person name="Bauer D."/>
            <person name="Andreopoulos W."/>
            <person name="Pangilinan J."/>
            <person name="LaButti K."/>
            <person name="Riley R."/>
            <person name="Lipzen A."/>
            <person name="Clum A."/>
            <person name="Drula E."/>
            <person name="Henrissat B."/>
            <person name="Kohler A."/>
            <person name="Grigoriev I.V."/>
            <person name="Martin F.M."/>
            <person name="Hacquard S."/>
        </authorList>
    </citation>
    <scope>NUCLEOTIDE SEQUENCE</scope>
    <source>
        <strain evidence="2">MPI-SDFR-AT-0068</strain>
    </source>
</reference>
<name>A0A8K0SEC0_9HYPO</name>
<sequence length="148" mass="16286">MQLTATFLALFASQALSVNMWSHPNAEAECGTLGVMEWDLDTLKDYKIADLRKCKNHPLSESLHTRNGRDDLNVLSKRKCVSPSSGSYGCSEGWCWSRCGEVWNRGEWCWLAKNNGTGNWKSCSNAGGCRGSDLFCGKGNCKECGCSC</sequence>
<proteinExistence type="predicted"/>
<dbReference type="OrthoDB" id="3660930at2759"/>
<dbReference type="EMBL" id="JAGPXF010000001">
    <property type="protein sequence ID" value="KAH7263661.1"/>
    <property type="molecule type" value="Genomic_DNA"/>
</dbReference>
<evidence type="ECO:0000313" key="3">
    <source>
        <dbReference type="Proteomes" id="UP000813427"/>
    </source>
</evidence>
<evidence type="ECO:0000313" key="2">
    <source>
        <dbReference type="EMBL" id="KAH7263661.1"/>
    </source>
</evidence>
<keyword evidence="1" id="KW-0732">Signal</keyword>
<keyword evidence="3" id="KW-1185">Reference proteome</keyword>
<evidence type="ECO:0000256" key="1">
    <source>
        <dbReference type="SAM" id="SignalP"/>
    </source>
</evidence>
<evidence type="ECO:0008006" key="4">
    <source>
        <dbReference type="Google" id="ProtNLM"/>
    </source>
</evidence>
<gene>
    <name evidence="2" type="ORF">BKA59DRAFT_449857</name>
</gene>
<dbReference type="AlphaFoldDB" id="A0A8K0SEC0"/>
<feature type="chain" id="PRO_5035464046" description="IDI-2" evidence="1">
    <location>
        <begin position="18"/>
        <end position="148"/>
    </location>
</feature>